<dbReference type="InterPro" id="IPR023416">
    <property type="entry name" value="Transthyretin/HIU_hydrolase_d"/>
</dbReference>
<comment type="caution">
    <text evidence="9">The sequence shown here is derived from an EMBL/GenBank/DDBJ whole genome shotgun (WGS) entry which is preliminary data.</text>
</comment>
<dbReference type="InterPro" id="IPR023418">
    <property type="entry name" value="Thyroxine_BS"/>
</dbReference>
<evidence type="ECO:0000313" key="10">
    <source>
        <dbReference type="Proteomes" id="UP001501237"/>
    </source>
</evidence>
<evidence type="ECO:0000256" key="4">
    <source>
        <dbReference type="ARBA" id="ARBA00011881"/>
    </source>
</evidence>
<dbReference type="Pfam" id="PF00576">
    <property type="entry name" value="Transthyretin"/>
    <property type="match status" value="1"/>
</dbReference>
<comment type="similarity">
    <text evidence="3 7">Belongs to the transthyretin family. 5-hydroxyisourate hydrolase subfamily.</text>
</comment>
<comment type="function">
    <text evidence="2">Catalyzes the hydrolysis of 5-hydroxyisourate (HIU) to 2-oxo-4-hydroxy-4-carboxy-5-ureidoimidazoline (OHCU).</text>
</comment>
<dbReference type="PANTHER" id="PTHR10395:SF7">
    <property type="entry name" value="5-HYDROXYISOURATE HYDROLASE"/>
    <property type="match status" value="1"/>
</dbReference>
<evidence type="ECO:0000256" key="7">
    <source>
        <dbReference type="RuleBase" id="RU361270"/>
    </source>
</evidence>
<dbReference type="InterPro" id="IPR000895">
    <property type="entry name" value="Transthyretin/HIU_hydrolase"/>
</dbReference>
<evidence type="ECO:0000256" key="5">
    <source>
        <dbReference type="ARBA" id="ARBA00022631"/>
    </source>
</evidence>
<proteinExistence type="inferred from homology"/>
<evidence type="ECO:0000259" key="8">
    <source>
        <dbReference type="SMART" id="SM00095"/>
    </source>
</evidence>
<protein>
    <recommendedName>
        <fullName evidence="7">5-hydroxyisourate hydrolase</fullName>
        <shortName evidence="7">HIU hydrolase</shortName>
        <shortName evidence="7">HIUHase</shortName>
        <ecNumber evidence="7">3.5.2.17</ecNumber>
    </recommendedName>
</protein>
<gene>
    <name evidence="9" type="primary">hiuH</name>
    <name evidence="9" type="ORF">GCM10010468_51610</name>
</gene>
<dbReference type="Gene3D" id="2.60.40.180">
    <property type="entry name" value="Transthyretin/hydroxyisourate hydrolase domain"/>
    <property type="match status" value="1"/>
</dbReference>
<evidence type="ECO:0000256" key="2">
    <source>
        <dbReference type="ARBA" id="ARBA00002704"/>
    </source>
</evidence>
<dbReference type="InterPro" id="IPR036817">
    <property type="entry name" value="Transthyretin/HIU_hydrolase_sf"/>
</dbReference>
<evidence type="ECO:0000256" key="1">
    <source>
        <dbReference type="ARBA" id="ARBA00001043"/>
    </source>
</evidence>
<name>A0ABP6QEL1_9ACTN</name>
<keyword evidence="5 7" id="KW-0659">Purine metabolism</keyword>
<evidence type="ECO:0000256" key="6">
    <source>
        <dbReference type="ARBA" id="ARBA00022801"/>
    </source>
</evidence>
<organism evidence="9 10">
    <name type="scientific">Actinocorallia longicatena</name>
    <dbReference type="NCBI Taxonomy" id="111803"/>
    <lineage>
        <taxon>Bacteria</taxon>
        <taxon>Bacillati</taxon>
        <taxon>Actinomycetota</taxon>
        <taxon>Actinomycetes</taxon>
        <taxon>Streptosporangiales</taxon>
        <taxon>Thermomonosporaceae</taxon>
        <taxon>Actinocorallia</taxon>
    </lineage>
</organism>
<dbReference type="SMART" id="SM00095">
    <property type="entry name" value="TR_THY"/>
    <property type="match status" value="1"/>
</dbReference>
<evidence type="ECO:0000256" key="3">
    <source>
        <dbReference type="ARBA" id="ARBA00009850"/>
    </source>
</evidence>
<feature type="domain" description="Transthyretin/hydroxyisourate hydrolase" evidence="8">
    <location>
        <begin position="1"/>
        <end position="107"/>
    </location>
</feature>
<dbReference type="RefSeq" id="WP_344832972.1">
    <property type="nucleotide sequence ID" value="NZ_BAAAUV010000014.1"/>
</dbReference>
<keyword evidence="10" id="KW-1185">Reference proteome</keyword>
<dbReference type="InterPro" id="IPR014306">
    <property type="entry name" value="Hydroxyisourate_hydrolase"/>
</dbReference>
<dbReference type="PANTHER" id="PTHR10395">
    <property type="entry name" value="URICASE AND TRANSTHYRETIN-RELATED"/>
    <property type="match status" value="1"/>
</dbReference>
<dbReference type="CDD" id="cd05822">
    <property type="entry name" value="TLP_HIUase"/>
    <property type="match status" value="1"/>
</dbReference>
<dbReference type="EC" id="3.5.2.17" evidence="7"/>
<dbReference type="Proteomes" id="UP001501237">
    <property type="component" value="Unassembled WGS sequence"/>
</dbReference>
<dbReference type="PROSITE" id="PS00768">
    <property type="entry name" value="TRANSTHYRETIN_1"/>
    <property type="match status" value="1"/>
</dbReference>
<dbReference type="GO" id="GO:0016787">
    <property type="term" value="F:hydrolase activity"/>
    <property type="evidence" value="ECO:0007669"/>
    <property type="project" value="UniProtKB-KW"/>
</dbReference>
<keyword evidence="6 7" id="KW-0378">Hydrolase</keyword>
<evidence type="ECO:0000313" key="9">
    <source>
        <dbReference type="EMBL" id="GAA3224529.1"/>
    </source>
</evidence>
<comment type="catalytic activity">
    <reaction evidence="1 7">
        <text>5-hydroxyisourate + H2O = 5-hydroxy-2-oxo-4-ureido-2,5-dihydro-1H-imidazole-5-carboxylate + H(+)</text>
        <dbReference type="Rhea" id="RHEA:23736"/>
        <dbReference type="ChEBI" id="CHEBI:15377"/>
        <dbReference type="ChEBI" id="CHEBI:15378"/>
        <dbReference type="ChEBI" id="CHEBI:18072"/>
        <dbReference type="ChEBI" id="CHEBI:58639"/>
        <dbReference type="EC" id="3.5.2.17"/>
    </reaction>
</comment>
<sequence length="108" mass="11958">MSLSTHVLDTCRGEPAADLPVALRRRTEDGWVTVATGRTNDDGRLSGWVPNDAWGPGRYGLHFDVAAYQGIGSFFPEVTVVFEVTDAHRHLHVPLLLNKFGYTTYRGT</sequence>
<dbReference type="PRINTS" id="PR00189">
    <property type="entry name" value="TRNSTHYRETIN"/>
</dbReference>
<accession>A0ABP6QEL1</accession>
<reference evidence="10" key="1">
    <citation type="journal article" date="2019" name="Int. J. Syst. Evol. Microbiol.">
        <title>The Global Catalogue of Microorganisms (GCM) 10K type strain sequencing project: providing services to taxonomists for standard genome sequencing and annotation.</title>
        <authorList>
            <consortium name="The Broad Institute Genomics Platform"/>
            <consortium name="The Broad Institute Genome Sequencing Center for Infectious Disease"/>
            <person name="Wu L."/>
            <person name="Ma J."/>
        </authorList>
    </citation>
    <scope>NUCLEOTIDE SEQUENCE [LARGE SCALE GENOMIC DNA]</scope>
    <source>
        <strain evidence="10">JCM 9377</strain>
    </source>
</reference>
<dbReference type="NCBIfam" id="TIGR02962">
    <property type="entry name" value="hdxy_isourate"/>
    <property type="match status" value="1"/>
</dbReference>
<dbReference type="EMBL" id="BAAAUV010000014">
    <property type="protein sequence ID" value="GAA3224529.1"/>
    <property type="molecule type" value="Genomic_DNA"/>
</dbReference>
<comment type="subunit">
    <text evidence="4 7">Homotetramer.</text>
</comment>
<dbReference type="SUPFAM" id="SSF49472">
    <property type="entry name" value="Transthyretin (synonym: prealbumin)"/>
    <property type="match status" value="1"/>
</dbReference>